<organism evidence="2 3">
    <name type="scientific">Aureococcus anophagefferens</name>
    <name type="common">Harmful bloom alga</name>
    <dbReference type="NCBI Taxonomy" id="44056"/>
    <lineage>
        <taxon>Eukaryota</taxon>
        <taxon>Sar</taxon>
        <taxon>Stramenopiles</taxon>
        <taxon>Ochrophyta</taxon>
        <taxon>Pelagophyceae</taxon>
        <taxon>Pelagomonadales</taxon>
        <taxon>Pelagomonadaceae</taxon>
        <taxon>Aureococcus</taxon>
    </lineage>
</organism>
<keyword evidence="1" id="KW-0732">Signal</keyword>
<proteinExistence type="predicted"/>
<dbReference type="Proteomes" id="UP001363151">
    <property type="component" value="Unassembled WGS sequence"/>
</dbReference>
<protein>
    <submittedName>
        <fullName evidence="2">Uncharacterized protein</fullName>
    </submittedName>
</protein>
<reference evidence="2 3" key="1">
    <citation type="submission" date="2024-03" db="EMBL/GenBank/DDBJ databases">
        <title>Aureococcus anophagefferens CCMP1851 and Kratosvirus quantuckense: Draft genome of a second virus-susceptible host strain in the model system.</title>
        <authorList>
            <person name="Chase E."/>
            <person name="Truchon A.R."/>
            <person name="Schepens W."/>
            <person name="Wilhelm S.W."/>
        </authorList>
    </citation>
    <scope>NUCLEOTIDE SEQUENCE [LARGE SCALE GENOMIC DNA]</scope>
    <source>
        <strain evidence="2 3">CCMP1851</strain>
    </source>
</reference>
<evidence type="ECO:0000313" key="2">
    <source>
        <dbReference type="EMBL" id="KAK7233188.1"/>
    </source>
</evidence>
<name>A0ABR1FLT3_AURAN</name>
<evidence type="ECO:0000256" key="1">
    <source>
        <dbReference type="SAM" id="SignalP"/>
    </source>
</evidence>
<feature type="chain" id="PRO_5045557603" evidence="1">
    <location>
        <begin position="20"/>
        <end position="309"/>
    </location>
</feature>
<gene>
    <name evidence="2" type="ORF">SO694_00038039</name>
</gene>
<feature type="signal peptide" evidence="1">
    <location>
        <begin position="1"/>
        <end position="19"/>
    </location>
</feature>
<evidence type="ECO:0000313" key="3">
    <source>
        <dbReference type="Proteomes" id="UP001363151"/>
    </source>
</evidence>
<sequence>MRAVATALALALVATLATAAQPDEAAATAAQPDDGAIVLLGGAARTFLCCFGSTVVNLLRPLDADLYAYLKLKDAATSLVGERAAGGDRELYRPANASRIWGALAKYEKFVGAKLVDRLPCDDACLLQAVGCRGRFAGHLANDSHLERALGQHALLSILGDELRRLEARRGRRYAVVAWARPDVVVRQPYPTSMVGDAPRSCGGGSDLARVLPRDAADKLLFSGMAAAREPCGPFGTPECDSRDARKLRVECRPYAREQEDFVRRAVQTTGCADVWPRRAKMCMADPEATTYRGAPVFEGEAALHAGAP</sequence>
<comment type="caution">
    <text evidence="2">The sequence shown here is derived from an EMBL/GenBank/DDBJ whole genome shotgun (WGS) entry which is preliminary data.</text>
</comment>
<accession>A0ABR1FLT3</accession>
<dbReference type="EMBL" id="JBBJCI010000363">
    <property type="protein sequence ID" value="KAK7233188.1"/>
    <property type="molecule type" value="Genomic_DNA"/>
</dbReference>
<keyword evidence="3" id="KW-1185">Reference proteome</keyword>